<evidence type="ECO:0000256" key="8">
    <source>
        <dbReference type="ARBA" id="ARBA00043031"/>
    </source>
</evidence>
<sequence>MRVSERALEAGGGCWRCTCPRGADSGLLPKTEEARKGLFVIGDASETLVPSSGSFPHSHSLSGFHPEELELESIPKERPAQLHPRSLPNAYVRVRAFHTWRRARALENSTPELAPPYAPSFQPPALHCFLPSCLCVSKMAAPMPWSLSCLSRAVGRWSRQPILMTQSTAVVPARTKKRFTPPIYQPKYKTEKEFVEYARKAGLVIPQESLERPIHLACTAGIFDAYVPPEGDARVSSLSKEGLAQRTERLKKNVASQLSIRRIKESDPSFKVKDFPEKAQDIFIEAHLCLNNSDHDRLHTLVTENCFPDMVWDIKYKTVHWSFVESLEPPQVVQVRCSSLVTQSNVYGQVTIRMHTRQTLAIYDRFGRLMYGQEDVPRDVLEYVVFEKHLANPYGSWRMHGKIIPPWAPPKQPILKTVMIPGPQLKPGEEYEELQREAHKPQLA</sequence>
<dbReference type="SUPFAM" id="SSF54427">
    <property type="entry name" value="NTF2-like"/>
    <property type="match status" value="1"/>
</dbReference>
<dbReference type="InterPro" id="IPR051975">
    <property type="entry name" value="mtLSU_mL45"/>
</dbReference>
<evidence type="ECO:0000313" key="11">
    <source>
        <dbReference type="EMBL" id="CAI9163296.1"/>
    </source>
</evidence>
<evidence type="ECO:0000256" key="1">
    <source>
        <dbReference type="ARBA" id="ARBA00004173"/>
    </source>
</evidence>
<gene>
    <name evidence="11" type="ORF">MRATA1EN1_LOCUS12258</name>
</gene>
<keyword evidence="12" id="KW-1185">Reference proteome</keyword>
<organism evidence="11 12">
    <name type="scientific">Rangifer tarandus platyrhynchus</name>
    <name type="common">Svalbard reindeer</name>
    <dbReference type="NCBI Taxonomy" id="3082113"/>
    <lineage>
        <taxon>Eukaryota</taxon>
        <taxon>Metazoa</taxon>
        <taxon>Chordata</taxon>
        <taxon>Craniata</taxon>
        <taxon>Vertebrata</taxon>
        <taxon>Euteleostomi</taxon>
        <taxon>Mammalia</taxon>
        <taxon>Eutheria</taxon>
        <taxon>Laurasiatheria</taxon>
        <taxon>Artiodactyla</taxon>
        <taxon>Ruminantia</taxon>
        <taxon>Pecora</taxon>
        <taxon>Cervidae</taxon>
        <taxon>Odocoileinae</taxon>
        <taxon>Rangifer</taxon>
    </lineage>
</organism>
<dbReference type="EMBL" id="OX459957">
    <property type="protein sequence ID" value="CAI9163296.1"/>
    <property type="molecule type" value="Genomic_DNA"/>
</dbReference>
<evidence type="ECO:0000256" key="2">
    <source>
        <dbReference type="ARBA" id="ARBA00022946"/>
    </source>
</evidence>
<keyword evidence="4" id="KW-0496">Mitochondrion</keyword>
<dbReference type="PANTHER" id="PTHR28554">
    <property type="entry name" value="39S RIBOSOMAL PROTEIN L45, MITOCHONDRIAL"/>
    <property type="match status" value="1"/>
</dbReference>
<reference evidence="11" key="1">
    <citation type="submission" date="2023-04" db="EMBL/GenBank/DDBJ databases">
        <authorList>
            <consortium name="ELIXIR-Norway"/>
        </authorList>
    </citation>
    <scope>NUCLEOTIDE SEQUENCE [LARGE SCALE GENOMIC DNA]</scope>
</reference>
<dbReference type="PANTHER" id="PTHR28554:SF1">
    <property type="entry name" value="LARGE RIBOSOMAL SUBUNIT PROTEIN ML45"/>
    <property type="match status" value="1"/>
</dbReference>
<keyword evidence="2" id="KW-0809">Transit peptide</keyword>
<evidence type="ECO:0000256" key="9">
    <source>
        <dbReference type="ARBA" id="ARBA00045355"/>
    </source>
</evidence>
<evidence type="ECO:0000256" key="3">
    <source>
        <dbReference type="ARBA" id="ARBA00022980"/>
    </source>
</evidence>
<proteinExistence type="inferred from homology"/>
<protein>
    <recommendedName>
        <fullName evidence="7">Large ribosomal subunit protein mL45</fullName>
    </recommendedName>
    <alternativeName>
        <fullName evidence="8">39S ribosomal protein L45, mitochondrial</fullName>
    </alternativeName>
</protein>
<feature type="domain" description="Tim44-like" evidence="10">
    <location>
        <begin position="256"/>
        <end position="404"/>
    </location>
</feature>
<evidence type="ECO:0000256" key="7">
    <source>
        <dbReference type="ARBA" id="ARBA00039448"/>
    </source>
</evidence>
<evidence type="ECO:0000313" key="12">
    <source>
        <dbReference type="Proteomes" id="UP001176941"/>
    </source>
</evidence>
<dbReference type="Proteomes" id="UP001176941">
    <property type="component" value="Chromosome 21"/>
</dbReference>
<evidence type="ECO:0000256" key="5">
    <source>
        <dbReference type="ARBA" id="ARBA00023274"/>
    </source>
</evidence>
<comment type="subcellular location">
    <subcellularLocation>
        <location evidence="1">Mitochondrion</location>
    </subcellularLocation>
</comment>
<evidence type="ECO:0000256" key="4">
    <source>
        <dbReference type="ARBA" id="ARBA00023128"/>
    </source>
</evidence>
<accession>A0ABN8YRM8</accession>
<comment type="similarity">
    <text evidence="6">Belongs to the mitochondrion-specific ribosomal protein mL45 family.</text>
</comment>
<evidence type="ECO:0000259" key="10">
    <source>
        <dbReference type="SMART" id="SM00978"/>
    </source>
</evidence>
<comment type="function">
    <text evidence="9">Component of the mitochondrial large ribosomal subunit (mt-LSU). Within the mitochondrial ribosomes, required to direct the nascent polypeptide toward the tunnel exit and position the exit at a distance from the membrane surface.</text>
</comment>
<dbReference type="SMART" id="SM00978">
    <property type="entry name" value="Tim44"/>
    <property type="match status" value="1"/>
</dbReference>
<keyword evidence="3" id="KW-0689">Ribosomal protein</keyword>
<keyword evidence="5" id="KW-0687">Ribonucleoprotein</keyword>
<evidence type="ECO:0000256" key="6">
    <source>
        <dbReference type="ARBA" id="ARBA00038073"/>
    </source>
</evidence>
<dbReference type="InterPro" id="IPR007379">
    <property type="entry name" value="Tim44-like_dom"/>
</dbReference>
<dbReference type="InterPro" id="IPR032710">
    <property type="entry name" value="NTF2-like_dom_sf"/>
</dbReference>
<name>A0ABN8YRM8_RANTA</name>
<dbReference type="Pfam" id="PF04280">
    <property type="entry name" value="Tim44"/>
    <property type="match status" value="1"/>
</dbReference>
<dbReference type="Gene3D" id="3.10.450.240">
    <property type="match status" value="1"/>
</dbReference>